<evidence type="ECO:0000313" key="1">
    <source>
        <dbReference type="EMBL" id="EXB93636.1"/>
    </source>
</evidence>
<dbReference type="AlphaFoldDB" id="W9RJ05"/>
<keyword evidence="2" id="KW-1185">Reference proteome</keyword>
<organism evidence="1 2">
    <name type="scientific">Morus notabilis</name>
    <dbReference type="NCBI Taxonomy" id="981085"/>
    <lineage>
        <taxon>Eukaryota</taxon>
        <taxon>Viridiplantae</taxon>
        <taxon>Streptophyta</taxon>
        <taxon>Embryophyta</taxon>
        <taxon>Tracheophyta</taxon>
        <taxon>Spermatophyta</taxon>
        <taxon>Magnoliopsida</taxon>
        <taxon>eudicotyledons</taxon>
        <taxon>Gunneridae</taxon>
        <taxon>Pentapetalae</taxon>
        <taxon>rosids</taxon>
        <taxon>fabids</taxon>
        <taxon>Rosales</taxon>
        <taxon>Moraceae</taxon>
        <taxon>Moreae</taxon>
        <taxon>Morus</taxon>
    </lineage>
</organism>
<dbReference type="Proteomes" id="UP000030645">
    <property type="component" value="Unassembled WGS sequence"/>
</dbReference>
<accession>W9RJ05</accession>
<dbReference type="EMBL" id="KE345083">
    <property type="protein sequence ID" value="EXB93636.1"/>
    <property type="molecule type" value="Genomic_DNA"/>
</dbReference>
<name>W9RJ05_9ROSA</name>
<evidence type="ECO:0000313" key="2">
    <source>
        <dbReference type="Proteomes" id="UP000030645"/>
    </source>
</evidence>
<protein>
    <submittedName>
        <fullName evidence="1">Uncharacterized protein</fullName>
    </submittedName>
</protein>
<gene>
    <name evidence="1" type="ORF">L484_018021</name>
</gene>
<proteinExistence type="predicted"/>
<sequence length="52" mass="5744">MNVFALPKKTLTVMSIPYRNFSIGDTDHEKSSDEYNGAEVGVAGCGYIYPKE</sequence>
<reference evidence="2" key="1">
    <citation type="submission" date="2013-01" db="EMBL/GenBank/DDBJ databases">
        <title>Draft Genome Sequence of a Mulberry Tree, Morus notabilis C.K. Schneid.</title>
        <authorList>
            <person name="He N."/>
            <person name="Zhao S."/>
        </authorList>
    </citation>
    <scope>NUCLEOTIDE SEQUENCE</scope>
</reference>